<evidence type="ECO:0000256" key="1">
    <source>
        <dbReference type="ARBA" id="ARBA00022801"/>
    </source>
</evidence>
<keyword evidence="5" id="KW-1185">Reference proteome</keyword>
<proteinExistence type="predicted"/>
<keyword evidence="1" id="KW-0378">Hydrolase</keyword>
<dbReference type="Gene3D" id="3.40.50.1820">
    <property type="entry name" value="alpha/beta hydrolase"/>
    <property type="match status" value="1"/>
</dbReference>
<dbReference type="InterPro" id="IPR022742">
    <property type="entry name" value="Hydrolase_4"/>
</dbReference>
<feature type="domain" description="Serine aminopeptidase S33" evidence="3">
    <location>
        <begin position="87"/>
        <end position="310"/>
    </location>
</feature>
<evidence type="ECO:0000313" key="5">
    <source>
        <dbReference type="Proteomes" id="UP001153069"/>
    </source>
</evidence>
<organism evidence="4 5">
    <name type="scientific">Seminavis robusta</name>
    <dbReference type="NCBI Taxonomy" id="568900"/>
    <lineage>
        <taxon>Eukaryota</taxon>
        <taxon>Sar</taxon>
        <taxon>Stramenopiles</taxon>
        <taxon>Ochrophyta</taxon>
        <taxon>Bacillariophyta</taxon>
        <taxon>Bacillariophyceae</taxon>
        <taxon>Bacillariophycidae</taxon>
        <taxon>Naviculales</taxon>
        <taxon>Naviculaceae</taxon>
        <taxon>Seminavis</taxon>
    </lineage>
</organism>
<dbReference type="SUPFAM" id="SSF53474">
    <property type="entry name" value="alpha/beta-Hydrolases"/>
    <property type="match status" value="1"/>
</dbReference>
<comment type="caution">
    <text evidence="4">The sequence shown here is derived from an EMBL/GenBank/DDBJ whole genome shotgun (WGS) entry which is preliminary data.</text>
</comment>
<dbReference type="GO" id="GO:0004553">
    <property type="term" value="F:hydrolase activity, hydrolyzing O-glycosyl compounds"/>
    <property type="evidence" value="ECO:0007669"/>
    <property type="project" value="TreeGrafter"/>
</dbReference>
<dbReference type="EMBL" id="CAICTM010000672">
    <property type="protein sequence ID" value="CAB9514778.1"/>
    <property type="molecule type" value="Genomic_DNA"/>
</dbReference>
<feature type="region of interest" description="Disordered" evidence="2">
    <location>
        <begin position="227"/>
        <end position="258"/>
    </location>
</feature>
<reference evidence="4" key="1">
    <citation type="submission" date="2020-06" db="EMBL/GenBank/DDBJ databases">
        <authorList>
            <consortium name="Plant Systems Biology data submission"/>
        </authorList>
    </citation>
    <scope>NUCLEOTIDE SEQUENCE</scope>
    <source>
        <strain evidence="4">D6</strain>
    </source>
</reference>
<dbReference type="AlphaFoldDB" id="A0A9N8HH11"/>
<dbReference type="Proteomes" id="UP001153069">
    <property type="component" value="Unassembled WGS sequence"/>
</dbReference>
<dbReference type="InterPro" id="IPR029058">
    <property type="entry name" value="AB_hydrolase_fold"/>
</dbReference>
<accession>A0A9N8HH11</accession>
<dbReference type="OrthoDB" id="408373at2759"/>
<feature type="compositionally biased region" description="Polar residues" evidence="2">
    <location>
        <begin position="230"/>
        <end position="244"/>
    </location>
</feature>
<sequence length="335" mass="36602">MSASRNDDIYQKKPQFLTLPPANGGTTVIQIPYHSSPPAGPTHKALAGVLFLNGFRSSMNGNKACTLEQYCRQQEQHSSKDSYYSIGFTRLDYRGHTEEELLTNSNADYFASLGMTDWIQDARAMLHHCVAEQSGPQVLVGSSMGAWIALHLALLEPDKVAGILGIGAAPDFTRDIWEGLTEAQLQELRDRGRLLMPSQYSTTPYPISQHLLQDGSKWLLLSHSQEDQNTEGATATNNGSCNHTAHNDDKSGKATSAQSTSSVINVSCPVRLVHGQQDVDVSWKKSLLLAEAIASKDVQVTLIKSGDHRLSTPEDLELICRILGDLITTITATNE</sequence>
<name>A0A9N8HH11_9STRA</name>
<evidence type="ECO:0000313" key="4">
    <source>
        <dbReference type="EMBL" id="CAB9514778.1"/>
    </source>
</evidence>
<dbReference type="InterPro" id="IPR052382">
    <property type="entry name" value="ABHD10_acyl-thioesterase"/>
</dbReference>
<dbReference type="PANTHER" id="PTHR16138">
    <property type="entry name" value="MYCOPHENOLIC ACID ACYL-GLUCURONIDE ESTERASE, MITOCHONDRIAL"/>
    <property type="match status" value="1"/>
</dbReference>
<dbReference type="PANTHER" id="PTHR16138:SF7">
    <property type="entry name" value="PALMITOYL-PROTEIN THIOESTERASE ABHD10, MITOCHONDRIAL"/>
    <property type="match status" value="1"/>
</dbReference>
<dbReference type="Pfam" id="PF12146">
    <property type="entry name" value="Hydrolase_4"/>
    <property type="match status" value="1"/>
</dbReference>
<protein>
    <submittedName>
        <fullName evidence="4">Mycophenolic acid acyl-glucuronide esterase, mitochondrial</fullName>
    </submittedName>
</protein>
<gene>
    <name evidence="4" type="ORF">SEMRO_673_G185300.1</name>
</gene>
<evidence type="ECO:0000256" key="2">
    <source>
        <dbReference type="SAM" id="MobiDB-lite"/>
    </source>
</evidence>
<evidence type="ECO:0000259" key="3">
    <source>
        <dbReference type="Pfam" id="PF12146"/>
    </source>
</evidence>